<gene>
    <name evidence="7" type="ORF">GXW98_01290</name>
</gene>
<dbReference type="GO" id="GO:0045892">
    <property type="term" value="P:negative regulation of DNA-templated transcription"/>
    <property type="evidence" value="ECO:0007669"/>
    <property type="project" value="UniProtKB-ARBA"/>
</dbReference>
<keyword evidence="1" id="KW-0805">Transcription regulation</keyword>
<evidence type="ECO:0000256" key="3">
    <source>
        <dbReference type="ARBA" id="ARBA00023163"/>
    </source>
</evidence>
<dbReference type="SUPFAM" id="SSF46689">
    <property type="entry name" value="Homeodomain-like"/>
    <property type="match status" value="1"/>
</dbReference>
<evidence type="ECO:0000313" key="8">
    <source>
        <dbReference type="Proteomes" id="UP000767327"/>
    </source>
</evidence>
<reference evidence="7" key="1">
    <citation type="journal article" date="2020" name="Biotechnol. Biofuels">
        <title>New insights from the biogas microbiome by comprehensive genome-resolved metagenomics of nearly 1600 species originating from multiple anaerobic digesters.</title>
        <authorList>
            <person name="Campanaro S."/>
            <person name="Treu L."/>
            <person name="Rodriguez-R L.M."/>
            <person name="Kovalovszki A."/>
            <person name="Ziels R.M."/>
            <person name="Maus I."/>
            <person name="Zhu X."/>
            <person name="Kougias P.G."/>
            <person name="Basile A."/>
            <person name="Luo G."/>
            <person name="Schluter A."/>
            <person name="Konstantinidis K.T."/>
            <person name="Angelidaki I."/>
        </authorList>
    </citation>
    <scope>NUCLEOTIDE SEQUENCE</scope>
    <source>
        <strain evidence="7">AS01afH2WH_6</strain>
    </source>
</reference>
<feature type="DNA-binding region" description="H-T-H motif" evidence="4">
    <location>
        <begin position="33"/>
        <end position="52"/>
    </location>
</feature>
<evidence type="ECO:0000256" key="2">
    <source>
        <dbReference type="ARBA" id="ARBA00023125"/>
    </source>
</evidence>
<dbReference type="FunFam" id="1.10.10.60:FF:000141">
    <property type="entry name" value="TetR family transcriptional regulator"/>
    <property type="match status" value="1"/>
</dbReference>
<feature type="region of interest" description="Disordered" evidence="5">
    <location>
        <begin position="201"/>
        <end position="260"/>
    </location>
</feature>
<dbReference type="InterPro" id="IPR023772">
    <property type="entry name" value="DNA-bd_HTH_TetR-type_CS"/>
</dbReference>
<keyword evidence="2 4" id="KW-0238">DNA-binding</keyword>
<dbReference type="AlphaFoldDB" id="A0A971IC28"/>
<dbReference type="Proteomes" id="UP000767327">
    <property type="component" value="Unassembled WGS sequence"/>
</dbReference>
<dbReference type="EMBL" id="JAAXZR010000006">
    <property type="protein sequence ID" value="NLT78908.1"/>
    <property type="molecule type" value="Genomic_DNA"/>
</dbReference>
<comment type="caution">
    <text evidence="7">The sequence shown here is derived from an EMBL/GenBank/DDBJ whole genome shotgun (WGS) entry which is preliminary data.</text>
</comment>
<keyword evidence="3" id="KW-0804">Transcription</keyword>
<evidence type="ECO:0000256" key="4">
    <source>
        <dbReference type="PROSITE-ProRule" id="PRU00335"/>
    </source>
</evidence>
<feature type="domain" description="HTH tetR-type" evidence="6">
    <location>
        <begin position="10"/>
        <end position="70"/>
    </location>
</feature>
<dbReference type="Pfam" id="PF00440">
    <property type="entry name" value="TetR_N"/>
    <property type="match status" value="1"/>
</dbReference>
<name>A0A971IC28_9BIFI</name>
<dbReference type="PANTHER" id="PTHR43479">
    <property type="entry name" value="ACREF/ENVCD OPERON REPRESSOR-RELATED"/>
    <property type="match status" value="1"/>
</dbReference>
<protein>
    <submittedName>
        <fullName evidence="7">TetR/AcrR family transcriptional regulator</fullName>
    </submittedName>
</protein>
<accession>A0A971IC28</accession>
<dbReference type="PROSITE" id="PS50977">
    <property type="entry name" value="HTH_TETR_2"/>
    <property type="match status" value="1"/>
</dbReference>
<evidence type="ECO:0000313" key="7">
    <source>
        <dbReference type="EMBL" id="NLT78908.1"/>
    </source>
</evidence>
<feature type="compositionally biased region" description="Basic and acidic residues" evidence="5">
    <location>
        <begin position="217"/>
        <end position="238"/>
    </location>
</feature>
<sequence>MSGSSRMTSFQRREQLIEVGRSLFASKGFESVSVEEIAASAKVSKPIVYEHFGGKEGLYAVVVDREMQSLTSALNDSLSASSDHPRRIVERTALALLSFIEEHTEGFQILVRDSPTTDPSSSFSSLLGDVSLRVEEILDDSFKRHKLSTRAVPYYAQMLVGLTVFTGQYWADRRKASKEQLAAYIVNLAWNGLSRLEAKPTLRFEGKHPTGKPPVRSADKPGKDSTANEHAASDDEKSSSGNNSDPAEPLPTYDEASDSA</sequence>
<dbReference type="InterPro" id="IPR050624">
    <property type="entry name" value="HTH-type_Tx_Regulator"/>
</dbReference>
<evidence type="ECO:0000256" key="5">
    <source>
        <dbReference type="SAM" id="MobiDB-lite"/>
    </source>
</evidence>
<dbReference type="PANTHER" id="PTHR43479:SF11">
    <property type="entry name" value="ACREF_ENVCD OPERON REPRESSOR-RELATED"/>
    <property type="match status" value="1"/>
</dbReference>
<dbReference type="InterPro" id="IPR036271">
    <property type="entry name" value="Tet_transcr_reg_TetR-rel_C_sf"/>
</dbReference>
<organism evidence="7 8">
    <name type="scientific">Bifidobacterium crudilactis</name>
    <dbReference type="NCBI Taxonomy" id="327277"/>
    <lineage>
        <taxon>Bacteria</taxon>
        <taxon>Bacillati</taxon>
        <taxon>Actinomycetota</taxon>
        <taxon>Actinomycetes</taxon>
        <taxon>Bifidobacteriales</taxon>
        <taxon>Bifidobacteriaceae</taxon>
        <taxon>Bifidobacterium</taxon>
    </lineage>
</organism>
<dbReference type="GO" id="GO:0003677">
    <property type="term" value="F:DNA binding"/>
    <property type="evidence" value="ECO:0007669"/>
    <property type="project" value="UniProtKB-UniRule"/>
</dbReference>
<reference evidence="7" key="2">
    <citation type="submission" date="2020-01" db="EMBL/GenBank/DDBJ databases">
        <authorList>
            <person name="Campanaro S."/>
        </authorList>
    </citation>
    <scope>NUCLEOTIDE SEQUENCE</scope>
    <source>
        <strain evidence="7">AS01afH2WH_6</strain>
    </source>
</reference>
<evidence type="ECO:0000256" key="1">
    <source>
        <dbReference type="ARBA" id="ARBA00023015"/>
    </source>
</evidence>
<dbReference type="PROSITE" id="PS01081">
    <property type="entry name" value="HTH_TETR_1"/>
    <property type="match status" value="1"/>
</dbReference>
<proteinExistence type="predicted"/>
<dbReference type="PRINTS" id="PR00455">
    <property type="entry name" value="HTHTETR"/>
</dbReference>
<evidence type="ECO:0000259" key="6">
    <source>
        <dbReference type="PROSITE" id="PS50977"/>
    </source>
</evidence>
<dbReference type="InterPro" id="IPR001647">
    <property type="entry name" value="HTH_TetR"/>
</dbReference>
<dbReference type="Gene3D" id="1.10.357.10">
    <property type="entry name" value="Tetracycline Repressor, domain 2"/>
    <property type="match status" value="1"/>
</dbReference>
<dbReference type="SUPFAM" id="SSF48498">
    <property type="entry name" value="Tetracyclin repressor-like, C-terminal domain"/>
    <property type="match status" value="1"/>
</dbReference>
<dbReference type="InterPro" id="IPR009057">
    <property type="entry name" value="Homeodomain-like_sf"/>
</dbReference>